<organism evidence="2 3">
    <name type="scientific">Fukomys damarensis</name>
    <name type="common">Damaraland mole rat</name>
    <name type="synonym">Cryptomys damarensis</name>
    <dbReference type="NCBI Taxonomy" id="885580"/>
    <lineage>
        <taxon>Eukaryota</taxon>
        <taxon>Metazoa</taxon>
        <taxon>Chordata</taxon>
        <taxon>Craniata</taxon>
        <taxon>Vertebrata</taxon>
        <taxon>Euteleostomi</taxon>
        <taxon>Mammalia</taxon>
        <taxon>Eutheria</taxon>
        <taxon>Euarchontoglires</taxon>
        <taxon>Glires</taxon>
        <taxon>Rodentia</taxon>
        <taxon>Hystricomorpha</taxon>
        <taxon>Bathyergidae</taxon>
        <taxon>Fukomys</taxon>
    </lineage>
</organism>
<sequence>MTSVARSRTAKWTSLETDCAAAREPLASRGSAGRVLTSNSELCLLGPPLSLSKGQRQEEESQRILEPIARKGRLGHRKESKEGAQHPSVPLMLRYIADLCRSLQMDFGMTLHPSGFNQQNRLSFLVFANKTDLCRKLVTQVMANCRTPGIYSAASQAGVISEIAGTCHELCCAKCLRINCTGFKRETQHSKKE</sequence>
<evidence type="ECO:0000313" key="2">
    <source>
        <dbReference type="EMBL" id="KFO29982.1"/>
    </source>
</evidence>
<dbReference type="AlphaFoldDB" id="A0A091DFX7"/>
<keyword evidence="3" id="KW-1185">Reference proteome</keyword>
<protein>
    <submittedName>
        <fullName evidence="2">Uncharacterized protein</fullName>
    </submittedName>
</protein>
<accession>A0A091DFX7</accession>
<evidence type="ECO:0000313" key="3">
    <source>
        <dbReference type="Proteomes" id="UP000028990"/>
    </source>
</evidence>
<dbReference type="Proteomes" id="UP000028990">
    <property type="component" value="Unassembled WGS sequence"/>
</dbReference>
<feature type="region of interest" description="Disordered" evidence="1">
    <location>
        <begin position="53"/>
        <end position="83"/>
    </location>
</feature>
<dbReference type="EMBL" id="KN122517">
    <property type="protein sequence ID" value="KFO29982.1"/>
    <property type="molecule type" value="Genomic_DNA"/>
</dbReference>
<name>A0A091DFX7_FUKDA</name>
<evidence type="ECO:0000256" key="1">
    <source>
        <dbReference type="SAM" id="MobiDB-lite"/>
    </source>
</evidence>
<gene>
    <name evidence="2" type="ORF">H920_08585</name>
</gene>
<proteinExistence type="predicted"/>
<reference evidence="2 3" key="1">
    <citation type="submission" date="2013-11" db="EMBL/GenBank/DDBJ databases">
        <title>The Damaraland mole rat (Fukomys damarensis) genome and evolution of African mole rats.</title>
        <authorList>
            <person name="Gladyshev V.N."/>
            <person name="Fang X."/>
        </authorList>
    </citation>
    <scope>NUCLEOTIDE SEQUENCE [LARGE SCALE GENOMIC DNA]</scope>
    <source>
        <tissue evidence="2">Liver</tissue>
    </source>
</reference>